<accession>A0ABR1CZP0</accession>
<comment type="caution">
    <text evidence="1">The sequence shown here is derived from an EMBL/GenBank/DDBJ whole genome shotgun (WGS) entry which is preliminary data.</text>
</comment>
<dbReference type="Proteomes" id="UP001303046">
    <property type="component" value="Unassembled WGS sequence"/>
</dbReference>
<sequence length="132" mass="14937">MRNEIIRGIGGDLCDNLIILYAHVTSYLIALGSMKPNPNEELASIEAFSYGLQIPRNTEPTQGRRTDVLAVGRDQLRVQPNNCSRTSQKWGTELANILNDVCEEEEQLQTMLRPTKACKCLLKSSLYYIYRS</sequence>
<evidence type="ECO:0000313" key="2">
    <source>
        <dbReference type="Proteomes" id="UP001303046"/>
    </source>
</evidence>
<reference evidence="1 2" key="1">
    <citation type="submission" date="2023-08" db="EMBL/GenBank/DDBJ databases">
        <title>A Necator americanus chromosomal reference genome.</title>
        <authorList>
            <person name="Ilik V."/>
            <person name="Petrzelkova K.J."/>
            <person name="Pardy F."/>
            <person name="Fuh T."/>
            <person name="Niatou-Singa F.S."/>
            <person name="Gouil Q."/>
            <person name="Baker L."/>
            <person name="Ritchie M.E."/>
            <person name="Jex A.R."/>
            <person name="Gazzola D."/>
            <person name="Li H."/>
            <person name="Toshio Fujiwara R."/>
            <person name="Zhan B."/>
            <person name="Aroian R.V."/>
            <person name="Pafco B."/>
            <person name="Schwarz E.M."/>
        </authorList>
    </citation>
    <scope>NUCLEOTIDE SEQUENCE [LARGE SCALE GENOMIC DNA]</scope>
    <source>
        <strain evidence="1 2">Aroian</strain>
        <tissue evidence="1">Whole animal</tissue>
    </source>
</reference>
<proteinExistence type="predicted"/>
<name>A0ABR1CZP0_NECAM</name>
<keyword evidence="2" id="KW-1185">Reference proteome</keyword>
<dbReference type="EMBL" id="JAVFWL010000003">
    <property type="protein sequence ID" value="KAK6743777.1"/>
    <property type="molecule type" value="Genomic_DNA"/>
</dbReference>
<evidence type="ECO:0000313" key="1">
    <source>
        <dbReference type="EMBL" id="KAK6743777.1"/>
    </source>
</evidence>
<gene>
    <name evidence="1" type="primary">Necator_chrIII.g11599</name>
    <name evidence="1" type="ORF">RB195_010834</name>
</gene>
<organism evidence="1 2">
    <name type="scientific">Necator americanus</name>
    <name type="common">Human hookworm</name>
    <dbReference type="NCBI Taxonomy" id="51031"/>
    <lineage>
        <taxon>Eukaryota</taxon>
        <taxon>Metazoa</taxon>
        <taxon>Ecdysozoa</taxon>
        <taxon>Nematoda</taxon>
        <taxon>Chromadorea</taxon>
        <taxon>Rhabditida</taxon>
        <taxon>Rhabditina</taxon>
        <taxon>Rhabditomorpha</taxon>
        <taxon>Strongyloidea</taxon>
        <taxon>Ancylostomatidae</taxon>
        <taxon>Bunostominae</taxon>
        <taxon>Necator</taxon>
    </lineage>
</organism>
<protein>
    <submittedName>
        <fullName evidence="1">Uncharacterized protein</fullName>
    </submittedName>
</protein>